<dbReference type="SUPFAM" id="SSF56003">
    <property type="entry name" value="Molybdenum cofactor-binding domain"/>
    <property type="match status" value="1"/>
</dbReference>
<comment type="caution">
    <text evidence="2">The sequence shown here is derived from an EMBL/GenBank/DDBJ whole genome shotgun (WGS) entry which is preliminary data.</text>
</comment>
<dbReference type="InterPro" id="IPR052516">
    <property type="entry name" value="N-heterocyclic_Hydroxylase"/>
</dbReference>
<dbReference type="PATRIC" id="fig|935700.4.peg.14"/>
<dbReference type="PANTHER" id="PTHR47495">
    <property type="entry name" value="ALDEHYDE DEHYDROGENASE"/>
    <property type="match status" value="1"/>
</dbReference>
<gene>
    <name evidence="2" type="primary">ndhM_1</name>
    <name evidence="2" type="ORF">jaqu_00130</name>
</gene>
<evidence type="ECO:0000259" key="1">
    <source>
        <dbReference type="Pfam" id="PF20256"/>
    </source>
</evidence>
<evidence type="ECO:0000313" key="3">
    <source>
        <dbReference type="Proteomes" id="UP000032232"/>
    </source>
</evidence>
<accession>A0A0D1DE32</accession>
<organism evidence="2 3">
    <name type="scientific">Jannaschia aquimarina</name>
    <dbReference type="NCBI Taxonomy" id="935700"/>
    <lineage>
        <taxon>Bacteria</taxon>
        <taxon>Pseudomonadati</taxon>
        <taxon>Pseudomonadota</taxon>
        <taxon>Alphaproteobacteria</taxon>
        <taxon>Rhodobacterales</taxon>
        <taxon>Roseobacteraceae</taxon>
        <taxon>Jannaschia</taxon>
    </lineage>
</organism>
<dbReference type="GO" id="GO:0050138">
    <property type="term" value="F:nicotinate dehydrogenase activity"/>
    <property type="evidence" value="ECO:0007669"/>
    <property type="project" value="UniProtKB-EC"/>
</dbReference>
<keyword evidence="3" id="KW-1185">Reference proteome</keyword>
<dbReference type="EMBL" id="JYFE01000001">
    <property type="protein sequence ID" value="KIT18213.1"/>
    <property type="molecule type" value="Genomic_DNA"/>
</dbReference>
<dbReference type="Proteomes" id="UP000032232">
    <property type="component" value="Unassembled WGS sequence"/>
</dbReference>
<dbReference type="InterPro" id="IPR037165">
    <property type="entry name" value="AldOxase/xan_DH_Mopterin-bd_sf"/>
</dbReference>
<dbReference type="InterPro" id="IPR046867">
    <property type="entry name" value="AldOxase/xan_DH_MoCoBD2"/>
</dbReference>
<dbReference type="RefSeq" id="WP_052500662.1">
    <property type="nucleotide sequence ID" value="NZ_FZPF01000002.1"/>
</dbReference>
<feature type="domain" description="Aldehyde oxidase/xanthine dehydrogenase second molybdopterin binding" evidence="1">
    <location>
        <begin position="41"/>
        <end position="131"/>
    </location>
</feature>
<proteinExistence type="predicted"/>
<dbReference type="AlphaFoldDB" id="A0A0D1DE32"/>
<name>A0A0D1DE32_9RHOB</name>
<protein>
    <submittedName>
        <fullName evidence="2">NdhM_1 protein</fullName>
        <ecNumber evidence="2">1.17.1.5</ecNumber>
    </submittedName>
</protein>
<sequence>MGLAPFGVIEVRGTWVPAAVGMKSVRELYRSGGAGTAGMVTDAHTRAAFGANFVEVAVHALTGEIRVPRMTGAFAFGRVLNERTARSQLTGGMIWGVGSVLHEATEVDHRFGRYVNADLGEYFVPVNADVPRVAAILVEEEDRHINPLGAKGVGELGITGMAAAVANAVHHATGIRLREAPIRMEHILGA</sequence>
<dbReference type="Pfam" id="PF20256">
    <property type="entry name" value="MoCoBD_2"/>
    <property type="match status" value="1"/>
</dbReference>
<dbReference type="PANTHER" id="PTHR47495:SF2">
    <property type="entry name" value="ALDEHYDE DEHYDROGENASE"/>
    <property type="match status" value="1"/>
</dbReference>
<keyword evidence="2" id="KW-0560">Oxidoreductase</keyword>
<dbReference type="STRING" id="935700.jaqu_00130"/>
<dbReference type="Gene3D" id="3.30.365.10">
    <property type="entry name" value="Aldehyde oxidase/xanthine dehydrogenase, molybdopterin binding domain"/>
    <property type="match status" value="2"/>
</dbReference>
<evidence type="ECO:0000313" key="2">
    <source>
        <dbReference type="EMBL" id="KIT18213.1"/>
    </source>
</evidence>
<dbReference type="EC" id="1.17.1.5" evidence="2"/>
<reference evidence="2 3" key="1">
    <citation type="submission" date="2015-02" db="EMBL/GenBank/DDBJ databases">
        <title>Genome Sequence of Jannaschia aquimarina DSM28248, a member of the Roseobacter clade.</title>
        <authorList>
            <person name="Voget S."/>
            <person name="Daniel R."/>
        </authorList>
    </citation>
    <scope>NUCLEOTIDE SEQUENCE [LARGE SCALE GENOMIC DNA]</scope>
    <source>
        <strain evidence="2 3">GSW-M26</strain>
    </source>
</reference>